<keyword evidence="7" id="KW-1133">Transmembrane helix</keyword>
<keyword evidence="12" id="KW-1185">Reference proteome</keyword>
<accession>A0A8H3WA29</accession>
<keyword evidence="5" id="KW-0677">Repeat</keyword>
<evidence type="ECO:0000256" key="9">
    <source>
        <dbReference type="ARBA" id="ARBA00023136"/>
    </source>
</evidence>
<dbReference type="GO" id="GO:0031966">
    <property type="term" value="C:mitochondrial membrane"/>
    <property type="evidence" value="ECO:0007669"/>
    <property type="project" value="UniProtKB-SubCell"/>
</dbReference>
<dbReference type="EMBL" id="WOWK01000060">
    <property type="protein sequence ID" value="KAF0322590.1"/>
    <property type="molecule type" value="Genomic_DNA"/>
</dbReference>
<comment type="similarity">
    <text evidence="2">Belongs to the mitochondrial carrier (TC 2.A.29) family.</text>
</comment>
<evidence type="ECO:0000256" key="3">
    <source>
        <dbReference type="ARBA" id="ARBA00022448"/>
    </source>
</evidence>
<keyword evidence="4 10" id="KW-0812">Transmembrane</keyword>
<dbReference type="GO" id="GO:1990575">
    <property type="term" value="P:mitochondrial L-ornithine transmembrane transport"/>
    <property type="evidence" value="ECO:0007669"/>
    <property type="project" value="TreeGrafter"/>
</dbReference>
<proteinExistence type="inferred from homology"/>
<dbReference type="PANTHER" id="PTHR45624:SF57">
    <property type="entry name" value="MITOCHONDRIAL SUBSTRATE CARRIER FAMILY PROTEIN L"/>
    <property type="match status" value="1"/>
</dbReference>
<dbReference type="SUPFAM" id="SSF103506">
    <property type="entry name" value="Mitochondrial carrier"/>
    <property type="match status" value="1"/>
</dbReference>
<evidence type="ECO:0000256" key="4">
    <source>
        <dbReference type="ARBA" id="ARBA00022692"/>
    </source>
</evidence>
<dbReference type="AlphaFoldDB" id="A0A8H3WA29"/>
<feature type="repeat" description="Solcar" evidence="10">
    <location>
        <begin position="354"/>
        <end position="439"/>
    </location>
</feature>
<evidence type="ECO:0000256" key="2">
    <source>
        <dbReference type="ARBA" id="ARBA00006375"/>
    </source>
</evidence>
<evidence type="ECO:0000256" key="7">
    <source>
        <dbReference type="ARBA" id="ARBA00022989"/>
    </source>
</evidence>
<name>A0A8H3WA29_9PEZI</name>
<evidence type="ECO:0000313" key="12">
    <source>
        <dbReference type="Proteomes" id="UP000434172"/>
    </source>
</evidence>
<feature type="repeat" description="Solcar" evidence="10">
    <location>
        <begin position="550"/>
        <end position="643"/>
    </location>
</feature>
<reference evidence="11 12" key="1">
    <citation type="submission" date="2019-12" db="EMBL/GenBank/DDBJ databases">
        <title>A genome sequence resource for the geographically widespread anthracnose pathogen Colletotrichum asianum.</title>
        <authorList>
            <person name="Meng Y."/>
        </authorList>
    </citation>
    <scope>NUCLEOTIDE SEQUENCE [LARGE SCALE GENOMIC DNA]</scope>
    <source>
        <strain evidence="11 12">ICMP 18580</strain>
    </source>
</reference>
<comment type="caution">
    <text evidence="11">The sequence shown here is derived from an EMBL/GenBank/DDBJ whole genome shotgun (WGS) entry which is preliminary data.</text>
</comment>
<evidence type="ECO:0000256" key="1">
    <source>
        <dbReference type="ARBA" id="ARBA00004225"/>
    </source>
</evidence>
<organism evidence="11 12">
    <name type="scientific">Colletotrichum asianum</name>
    <dbReference type="NCBI Taxonomy" id="702518"/>
    <lineage>
        <taxon>Eukaryota</taxon>
        <taxon>Fungi</taxon>
        <taxon>Dikarya</taxon>
        <taxon>Ascomycota</taxon>
        <taxon>Pezizomycotina</taxon>
        <taxon>Sordariomycetes</taxon>
        <taxon>Hypocreomycetidae</taxon>
        <taxon>Glomerellales</taxon>
        <taxon>Glomerellaceae</taxon>
        <taxon>Colletotrichum</taxon>
        <taxon>Colletotrichum gloeosporioides species complex</taxon>
    </lineage>
</organism>
<dbReference type="Proteomes" id="UP000434172">
    <property type="component" value="Unassembled WGS sequence"/>
</dbReference>
<keyword evidence="6" id="KW-0999">Mitochondrion inner membrane</keyword>
<evidence type="ECO:0008006" key="13">
    <source>
        <dbReference type="Google" id="ProtNLM"/>
    </source>
</evidence>
<comment type="subcellular location">
    <subcellularLocation>
        <location evidence="1">Mitochondrion membrane</location>
        <topology evidence="1">Multi-pass membrane protein</topology>
    </subcellularLocation>
</comment>
<evidence type="ECO:0000313" key="11">
    <source>
        <dbReference type="EMBL" id="KAF0322590.1"/>
    </source>
</evidence>
<dbReference type="Gene3D" id="1.50.40.10">
    <property type="entry name" value="Mitochondrial carrier domain"/>
    <property type="match status" value="1"/>
</dbReference>
<gene>
    <name evidence="11" type="ORF">GQ607_010253</name>
</gene>
<dbReference type="OrthoDB" id="193856at2759"/>
<dbReference type="PROSITE" id="PS50920">
    <property type="entry name" value="SOLCAR"/>
    <property type="match status" value="3"/>
</dbReference>
<dbReference type="InterPro" id="IPR023395">
    <property type="entry name" value="MCP_dom_sf"/>
</dbReference>
<dbReference type="InterPro" id="IPR018108">
    <property type="entry name" value="MCP_transmembrane"/>
</dbReference>
<dbReference type="InterPro" id="IPR050567">
    <property type="entry name" value="Mitochondrial_Carrier"/>
</dbReference>
<sequence>MTEQLPVATESSAIDAALYHQEQAPFFRLPWEIRIVIYELAFPRINSPQLIYTDVGGIPSFNDIGNIPSGSPQQLKRIACNGVFEDKGTEIRAQRLAARFEAERFNDGNAFYKSVQDLIRRPHDESIYPLPLFLACRRMYEDVAPHCDQSLAIQDFFSLELFLDRVSNGVLANGLSSRLNKVSLDVKLSSDGAFKPSSRKRILASWAGACQRLTSLKNIKQFHVRLEIPLSQQRSVPGHIHLEMIKQLSSVAAVIPKIEVELMLTSTVHPKSERIWVYRPGPVGQHRGYEVPGWTAELSPSESSAGSTESDDKINCDPCRSLEISLRNRTHLTLPDKMAADVRQRQEQAPKPEVKNYKGFVAGVFSGIAKLSVGHPFDTIKVRLQTTDTSRFSGPLQCVGQTLRNEGIPGLYKGATPPLVGWMFMDSVMLGSLTVYRRLVAERLFKLPGPENLPSYGHGIAGIMAGSTVSFIAAPVEHVKARLQIQYAANKAERLYSGPVDCLKKIYSHHGIRGVYHGLSATLLFRGFFFCWWGSYDVFSRWMKDKTKLSAPAINFWAGGLSAQIFWLTSYPSDVVKQRIMTDPLGGGLNDGTPRFRRWKDAATTVYRESGWKGYWRGFLPCFLRAFPANAMALVAFEGVMRALPE</sequence>
<keyword evidence="9 10" id="KW-0472">Membrane</keyword>
<dbReference type="PANTHER" id="PTHR45624">
    <property type="entry name" value="MITOCHONDRIAL BASIC AMINO ACIDS TRANSPORTER-RELATED"/>
    <property type="match status" value="1"/>
</dbReference>
<feature type="repeat" description="Solcar" evidence="10">
    <location>
        <begin position="453"/>
        <end position="542"/>
    </location>
</feature>
<keyword evidence="3" id="KW-0813">Transport</keyword>
<protein>
    <recommendedName>
        <fullName evidence="13">Mitochondrial carrier</fullName>
    </recommendedName>
</protein>
<evidence type="ECO:0000256" key="10">
    <source>
        <dbReference type="PROSITE-ProRule" id="PRU00282"/>
    </source>
</evidence>
<dbReference type="Pfam" id="PF00153">
    <property type="entry name" value="Mito_carr"/>
    <property type="match status" value="3"/>
</dbReference>
<evidence type="ECO:0000256" key="8">
    <source>
        <dbReference type="ARBA" id="ARBA00023128"/>
    </source>
</evidence>
<keyword evidence="8" id="KW-0496">Mitochondrion</keyword>
<evidence type="ECO:0000256" key="6">
    <source>
        <dbReference type="ARBA" id="ARBA00022792"/>
    </source>
</evidence>
<evidence type="ECO:0000256" key="5">
    <source>
        <dbReference type="ARBA" id="ARBA00022737"/>
    </source>
</evidence>
<dbReference type="GO" id="GO:0000064">
    <property type="term" value="F:L-ornithine transmembrane transporter activity"/>
    <property type="evidence" value="ECO:0007669"/>
    <property type="project" value="TreeGrafter"/>
</dbReference>